<organism evidence="1 2">
    <name type="scientific">Tieghemiomyces parasiticus</name>
    <dbReference type="NCBI Taxonomy" id="78921"/>
    <lineage>
        <taxon>Eukaryota</taxon>
        <taxon>Fungi</taxon>
        <taxon>Fungi incertae sedis</taxon>
        <taxon>Zoopagomycota</taxon>
        <taxon>Kickxellomycotina</taxon>
        <taxon>Dimargaritomycetes</taxon>
        <taxon>Dimargaritales</taxon>
        <taxon>Dimargaritaceae</taxon>
        <taxon>Tieghemiomyces</taxon>
    </lineage>
</organism>
<evidence type="ECO:0000313" key="2">
    <source>
        <dbReference type="Proteomes" id="UP001150569"/>
    </source>
</evidence>
<reference evidence="1" key="1">
    <citation type="submission" date="2022-07" db="EMBL/GenBank/DDBJ databases">
        <title>Phylogenomic reconstructions and comparative analyses of Kickxellomycotina fungi.</title>
        <authorList>
            <person name="Reynolds N.K."/>
            <person name="Stajich J.E."/>
            <person name="Barry K."/>
            <person name="Grigoriev I.V."/>
            <person name="Crous P."/>
            <person name="Smith M.E."/>
        </authorList>
    </citation>
    <scope>NUCLEOTIDE SEQUENCE</scope>
    <source>
        <strain evidence="1">RSA 861</strain>
    </source>
</reference>
<feature type="non-terminal residue" evidence="1">
    <location>
        <position position="1"/>
    </location>
</feature>
<dbReference type="AlphaFoldDB" id="A0A9W7ZEZ9"/>
<gene>
    <name evidence="1" type="ORF">IWQ60_012611</name>
</gene>
<dbReference type="EMBL" id="JANBPT010002237">
    <property type="protein sequence ID" value="KAJ1903180.1"/>
    <property type="molecule type" value="Genomic_DNA"/>
</dbReference>
<keyword evidence="2" id="KW-1185">Reference proteome</keyword>
<feature type="non-terminal residue" evidence="1">
    <location>
        <position position="105"/>
    </location>
</feature>
<proteinExistence type="predicted"/>
<name>A0A9W7ZEZ9_9FUNG</name>
<comment type="caution">
    <text evidence="1">The sequence shown here is derived from an EMBL/GenBank/DDBJ whole genome shotgun (WGS) entry which is preliminary data.</text>
</comment>
<sequence length="105" mass="12258">FPRPAWLAMYLPAARIHEYHQEIVRLYAVFLVRWYGKSDFHRIEVPGSQAIVLMFTKPGDPHLHLRTYQTRGQLAREAPQTLLELNTQAEAAYCYQAVNQPFDKT</sequence>
<protein>
    <submittedName>
        <fullName evidence="1">Uncharacterized protein</fullName>
    </submittedName>
</protein>
<evidence type="ECO:0000313" key="1">
    <source>
        <dbReference type="EMBL" id="KAJ1903180.1"/>
    </source>
</evidence>
<accession>A0A9W7ZEZ9</accession>
<dbReference type="Proteomes" id="UP001150569">
    <property type="component" value="Unassembled WGS sequence"/>
</dbReference>